<evidence type="ECO:0000313" key="2">
    <source>
        <dbReference type="Proteomes" id="UP000805193"/>
    </source>
</evidence>
<evidence type="ECO:0000313" key="1">
    <source>
        <dbReference type="EMBL" id="KAG0411450.1"/>
    </source>
</evidence>
<reference evidence="1 2" key="1">
    <citation type="journal article" date="2020" name="Cell">
        <title>Large-Scale Comparative Analyses of Tick Genomes Elucidate Their Genetic Diversity and Vector Capacities.</title>
        <authorList>
            <consortium name="Tick Genome and Microbiome Consortium (TIGMIC)"/>
            <person name="Jia N."/>
            <person name="Wang J."/>
            <person name="Shi W."/>
            <person name="Du L."/>
            <person name="Sun Y."/>
            <person name="Zhan W."/>
            <person name="Jiang J.F."/>
            <person name="Wang Q."/>
            <person name="Zhang B."/>
            <person name="Ji P."/>
            <person name="Bell-Sakyi L."/>
            <person name="Cui X.M."/>
            <person name="Yuan T.T."/>
            <person name="Jiang B.G."/>
            <person name="Yang W.F."/>
            <person name="Lam T.T."/>
            <person name="Chang Q.C."/>
            <person name="Ding S.J."/>
            <person name="Wang X.J."/>
            <person name="Zhu J.G."/>
            <person name="Ruan X.D."/>
            <person name="Zhao L."/>
            <person name="Wei J.T."/>
            <person name="Ye R.Z."/>
            <person name="Que T.C."/>
            <person name="Du C.H."/>
            <person name="Zhou Y.H."/>
            <person name="Cheng J.X."/>
            <person name="Dai P.F."/>
            <person name="Guo W.B."/>
            <person name="Han X.H."/>
            <person name="Huang E.J."/>
            <person name="Li L.F."/>
            <person name="Wei W."/>
            <person name="Gao Y.C."/>
            <person name="Liu J.Z."/>
            <person name="Shao H.Z."/>
            <person name="Wang X."/>
            <person name="Wang C.C."/>
            <person name="Yang T.C."/>
            <person name="Huo Q.B."/>
            <person name="Li W."/>
            <person name="Chen H.Y."/>
            <person name="Chen S.E."/>
            <person name="Zhou L.G."/>
            <person name="Ni X.B."/>
            <person name="Tian J.H."/>
            <person name="Sheng Y."/>
            <person name="Liu T."/>
            <person name="Pan Y.S."/>
            <person name="Xia L.Y."/>
            <person name="Li J."/>
            <person name="Zhao F."/>
            <person name="Cao W.C."/>
        </authorList>
    </citation>
    <scope>NUCLEOTIDE SEQUENCE [LARGE SCALE GENOMIC DNA]</scope>
    <source>
        <strain evidence="1">Iper-2018</strain>
    </source>
</reference>
<dbReference type="EMBL" id="JABSTQ010011430">
    <property type="protein sequence ID" value="KAG0411450.1"/>
    <property type="molecule type" value="Genomic_DNA"/>
</dbReference>
<protein>
    <submittedName>
        <fullName evidence="1">Uncharacterized protein</fullName>
    </submittedName>
</protein>
<name>A0AC60NWC9_IXOPE</name>
<gene>
    <name evidence="1" type="ORF">HPB47_011405</name>
</gene>
<keyword evidence="2" id="KW-1185">Reference proteome</keyword>
<proteinExistence type="predicted"/>
<organism evidence="1 2">
    <name type="scientific">Ixodes persulcatus</name>
    <name type="common">Taiga tick</name>
    <dbReference type="NCBI Taxonomy" id="34615"/>
    <lineage>
        <taxon>Eukaryota</taxon>
        <taxon>Metazoa</taxon>
        <taxon>Ecdysozoa</taxon>
        <taxon>Arthropoda</taxon>
        <taxon>Chelicerata</taxon>
        <taxon>Arachnida</taxon>
        <taxon>Acari</taxon>
        <taxon>Parasitiformes</taxon>
        <taxon>Ixodida</taxon>
        <taxon>Ixodoidea</taxon>
        <taxon>Ixodidae</taxon>
        <taxon>Ixodinae</taxon>
        <taxon>Ixodes</taxon>
    </lineage>
</organism>
<sequence length="451" mass="51850">GEIAAFEEWIPKYGDIIGFYNGATPILIVKDLDLIKNIQIQDFSNFHDRGIVSKFAREHQLSKLSLLNSLGDDWKDMRRILIPAFASSKVKKLTSLMNQCCDDFLDVLSSLHGDENTLEIRDFFRKLALDIMLGSSFGIQSNAQKTGEMMGVNLIATELMNHLNFLVNGWESYLVECFPELTFLWKCVFWFKRHFMKLPINKINELLMPIINIRRSQPLSVDQDLLQLLLNAEAEDDRAANTRTRKEDDDNTRYLENKTSLRKARLLTNVEIQCNVISFLVDGVETASTAMTFMAYLLAKHPDIQDKVRSEASATLEKDGEFNSGNITSLRYMDQVISEALRVYPPITGFVTRTCEKDYDWNGLKIPAGMSIKIPVYQLHHDRNLWHEPEKFDPERFSDDNKGNIVPMAYQAYGNGPHNCIGMRFAQLELKLMLAKLLANYKLLLDERRMK</sequence>
<comment type="caution">
    <text evidence="1">The sequence shown here is derived from an EMBL/GenBank/DDBJ whole genome shotgun (WGS) entry which is preliminary data.</text>
</comment>
<accession>A0AC60NWC9</accession>
<feature type="non-terminal residue" evidence="1">
    <location>
        <position position="1"/>
    </location>
</feature>
<feature type="non-terminal residue" evidence="1">
    <location>
        <position position="451"/>
    </location>
</feature>
<dbReference type="Proteomes" id="UP000805193">
    <property type="component" value="Unassembled WGS sequence"/>
</dbReference>